<accession>E9GR76</accession>
<dbReference type="PANTHER" id="PTHR48430:SF1">
    <property type="entry name" value="PARTNER OF XRN-2 PROTEIN 1"/>
    <property type="match status" value="1"/>
</dbReference>
<dbReference type="Proteomes" id="UP000000305">
    <property type="component" value="Unassembled WGS sequence"/>
</dbReference>
<evidence type="ECO:0000313" key="2">
    <source>
        <dbReference type="EMBL" id="EFX77961.1"/>
    </source>
</evidence>
<dbReference type="KEGG" id="dpx:DAPPUDRAFT_320837"/>
<protein>
    <recommendedName>
        <fullName evidence="1">XRN2-binding (XTBD) domain-containing protein</fullName>
    </recommendedName>
</protein>
<organism evidence="2 3">
    <name type="scientific">Daphnia pulex</name>
    <name type="common">Water flea</name>
    <dbReference type="NCBI Taxonomy" id="6669"/>
    <lineage>
        <taxon>Eukaryota</taxon>
        <taxon>Metazoa</taxon>
        <taxon>Ecdysozoa</taxon>
        <taxon>Arthropoda</taxon>
        <taxon>Crustacea</taxon>
        <taxon>Branchiopoda</taxon>
        <taxon>Diplostraca</taxon>
        <taxon>Cladocera</taxon>
        <taxon>Anomopoda</taxon>
        <taxon>Daphniidae</taxon>
        <taxon>Daphnia</taxon>
    </lineage>
</organism>
<dbReference type="HOGENOM" id="CLU_205493_0_0_1"/>
<keyword evidence="3" id="KW-1185">Reference proteome</keyword>
<dbReference type="PhylomeDB" id="E9GR76"/>
<feature type="domain" description="XRN2-binding (XTBD)" evidence="1">
    <location>
        <begin position="7"/>
        <end position="49"/>
    </location>
</feature>
<gene>
    <name evidence="2" type="ORF">DAPPUDRAFT_320837</name>
</gene>
<reference evidence="2 3" key="1">
    <citation type="journal article" date="2011" name="Science">
        <title>The ecoresponsive genome of Daphnia pulex.</title>
        <authorList>
            <person name="Colbourne J.K."/>
            <person name="Pfrender M.E."/>
            <person name="Gilbert D."/>
            <person name="Thomas W.K."/>
            <person name="Tucker A."/>
            <person name="Oakley T.H."/>
            <person name="Tokishita S."/>
            <person name="Aerts A."/>
            <person name="Arnold G.J."/>
            <person name="Basu M.K."/>
            <person name="Bauer D.J."/>
            <person name="Caceres C.E."/>
            <person name="Carmel L."/>
            <person name="Casola C."/>
            <person name="Choi J.H."/>
            <person name="Detter J.C."/>
            <person name="Dong Q."/>
            <person name="Dusheyko S."/>
            <person name="Eads B.D."/>
            <person name="Frohlich T."/>
            <person name="Geiler-Samerotte K.A."/>
            <person name="Gerlach D."/>
            <person name="Hatcher P."/>
            <person name="Jogdeo S."/>
            <person name="Krijgsveld J."/>
            <person name="Kriventseva E.V."/>
            <person name="Kultz D."/>
            <person name="Laforsch C."/>
            <person name="Lindquist E."/>
            <person name="Lopez J."/>
            <person name="Manak J.R."/>
            <person name="Muller J."/>
            <person name="Pangilinan J."/>
            <person name="Patwardhan R.P."/>
            <person name="Pitluck S."/>
            <person name="Pritham E.J."/>
            <person name="Rechtsteiner A."/>
            <person name="Rho M."/>
            <person name="Rogozin I.B."/>
            <person name="Sakarya O."/>
            <person name="Salamov A."/>
            <person name="Schaack S."/>
            <person name="Shapiro H."/>
            <person name="Shiga Y."/>
            <person name="Skalitzky C."/>
            <person name="Smith Z."/>
            <person name="Souvorov A."/>
            <person name="Sung W."/>
            <person name="Tang Z."/>
            <person name="Tsuchiya D."/>
            <person name="Tu H."/>
            <person name="Vos H."/>
            <person name="Wang M."/>
            <person name="Wolf Y.I."/>
            <person name="Yamagata H."/>
            <person name="Yamada T."/>
            <person name="Ye Y."/>
            <person name="Shaw J.R."/>
            <person name="Andrews J."/>
            <person name="Crease T.J."/>
            <person name="Tang H."/>
            <person name="Lucas S.M."/>
            <person name="Robertson H.M."/>
            <person name="Bork P."/>
            <person name="Koonin E.V."/>
            <person name="Zdobnov E.M."/>
            <person name="Grigoriev I.V."/>
            <person name="Lynch M."/>
            <person name="Boore J.L."/>
        </authorList>
    </citation>
    <scope>NUCLEOTIDE SEQUENCE [LARGE SCALE GENOMIC DNA]</scope>
</reference>
<sequence>MEQPPPIEDIRKIFEPDLQWNLRSAFIERNEGKIDRIKLLRMSDNLVNM</sequence>
<dbReference type="OrthoDB" id="2359216at2759"/>
<dbReference type="AlphaFoldDB" id="E9GR76"/>
<evidence type="ECO:0000259" key="1">
    <source>
        <dbReference type="PROSITE" id="PS51827"/>
    </source>
</evidence>
<dbReference type="PANTHER" id="PTHR48430">
    <property type="entry name" value="PARTNER OF XRN-2 PROTEIN 1"/>
    <property type="match status" value="1"/>
</dbReference>
<name>E9GR76_DAPPU</name>
<dbReference type="PROSITE" id="PS51827">
    <property type="entry name" value="XTBD"/>
    <property type="match status" value="1"/>
</dbReference>
<dbReference type="InParanoid" id="E9GR76"/>
<evidence type="ECO:0000313" key="3">
    <source>
        <dbReference type="Proteomes" id="UP000000305"/>
    </source>
</evidence>
<proteinExistence type="predicted"/>
<dbReference type="EMBL" id="GL732559">
    <property type="protein sequence ID" value="EFX77961.1"/>
    <property type="molecule type" value="Genomic_DNA"/>
</dbReference>
<dbReference type="Pfam" id="PF11952">
    <property type="entry name" value="XTBD"/>
    <property type="match status" value="1"/>
</dbReference>
<dbReference type="InterPro" id="IPR021859">
    <property type="entry name" value="XTBD"/>
</dbReference>